<dbReference type="Gene3D" id="1.10.443.10">
    <property type="entry name" value="Intergrase catalytic core"/>
    <property type="match status" value="1"/>
</dbReference>
<dbReference type="RefSeq" id="WP_206255483.1">
    <property type="nucleotide sequence ID" value="NZ_CP071060.1"/>
</dbReference>
<name>A0ABX7MBW2_9RHOO</name>
<proteinExistence type="inferred from homology"/>
<dbReference type="SUPFAM" id="SSF56349">
    <property type="entry name" value="DNA breaking-rejoining enzymes"/>
    <property type="match status" value="1"/>
</dbReference>
<evidence type="ECO:0000256" key="1">
    <source>
        <dbReference type="ARBA" id="ARBA00008857"/>
    </source>
</evidence>
<keyword evidence="4" id="KW-0233">DNA recombination</keyword>
<organism evidence="8 9">
    <name type="scientific">Niveibacterium microcysteis</name>
    <dbReference type="NCBI Taxonomy" id="2811415"/>
    <lineage>
        <taxon>Bacteria</taxon>
        <taxon>Pseudomonadati</taxon>
        <taxon>Pseudomonadota</taxon>
        <taxon>Betaproteobacteria</taxon>
        <taxon>Rhodocyclales</taxon>
        <taxon>Rhodocyclaceae</taxon>
        <taxon>Niveibacterium</taxon>
    </lineage>
</organism>
<reference evidence="8 9" key="1">
    <citation type="submission" date="2021-02" db="EMBL/GenBank/DDBJ databases">
        <title>Niveibacterium changnyeongensis HC41.</title>
        <authorList>
            <person name="Kang M."/>
        </authorList>
    </citation>
    <scope>NUCLEOTIDE SEQUENCE [LARGE SCALE GENOMIC DNA]</scope>
    <source>
        <strain evidence="8 9">HC41</strain>
    </source>
</reference>
<evidence type="ECO:0000313" key="8">
    <source>
        <dbReference type="EMBL" id="QSI78178.1"/>
    </source>
</evidence>
<evidence type="ECO:0000259" key="7">
    <source>
        <dbReference type="PROSITE" id="PS51900"/>
    </source>
</evidence>
<evidence type="ECO:0000256" key="4">
    <source>
        <dbReference type="ARBA" id="ARBA00023172"/>
    </source>
</evidence>
<sequence>MRVRFKGKQKTAYYYLELAIQSPGKRAEVALGSSFLEALRRYADLSQTDNAPPMTVIELLASSQQQTAPGRRRSTQDDISYAIKQLCRFFGGERPAPLSAVKPPHIRQYLDSRTTSPVRGNREVAWLSSAWNWARERGLTDSSNPCDGVKRNKERSRSIYIEDDELDAILAVADEPLKEAIELAYLIGQRPSDLRELTEDDLRRGVLEVRQSKTGAEVAIELSGALDKLIQRIRERKRQIGGAATTSLLVDEGGRSIGKAQLRYRFDKARKRAAELASDAKARARLLSIQFRDLRAKAATDKRNSEGLEAAQRLLGHEAYDMTEEYTRKRKGDICKPVK</sequence>
<dbReference type="PROSITE" id="PS51898">
    <property type="entry name" value="TYR_RECOMBINASE"/>
    <property type="match status" value="1"/>
</dbReference>
<comment type="similarity">
    <text evidence="1">Belongs to the 'phage' integrase family.</text>
</comment>
<feature type="domain" description="Core-binding (CB)" evidence="7">
    <location>
        <begin position="54"/>
        <end position="135"/>
    </location>
</feature>
<dbReference type="Proteomes" id="UP000663570">
    <property type="component" value="Chromosome"/>
</dbReference>
<dbReference type="InterPro" id="IPR050090">
    <property type="entry name" value="Tyrosine_recombinase_XerCD"/>
</dbReference>
<dbReference type="Gene3D" id="1.10.150.130">
    <property type="match status" value="1"/>
</dbReference>
<dbReference type="InterPro" id="IPR044068">
    <property type="entry name" value="CB"/>
</dbReference>
<dbReference type="InterPro" id="IPR013762">
    <property type="entry name" value="Integrase-like_cat_sf"/>
</dbReference>
<evidence type="ECO:0000256" key="2">
    <source>
        <dbReference type="ARBA" id="ARBA00022908"/>
    </source>
</evidence>
<accession>A0ABX7MBW2</accession>
<evidence type="ECO:0000259" key="6">
    <source>
        <dbReference type="PROSITE" id="PS51898"/>
    </source>
</evidence>
<keyword evidence="3 5" id="KW-0238">DNA-binding</keyword>
<dbReference type="PANTHER" id="PTHR30349">
    <property type="entry name" value="PHAGE INTEGRASE-RELATED"/>
    <property type="match status" value="1"/>
</dbReference>
<dbReference type="PROSITE" id="PS51900">
    <property type="entry name" value="CB"/>
    <property type="match status" value="1"/>
</dbReference>
<dbReference type="EMBL" id="CP071060">
    <property type="protein sequence ID" value="QSI78178.1"/>
    <property type="molecule type" value="Genomic_DNA"/>
</dbReference>
<feature type="domain" description="Tyr recombinase" evidence="6">
    <location>
        <begin position="156"/>
        <end position="339"/>
    </location>
</feature>
<dbReference type="InterPro" id="IPR002104">
    <property type="entry name" value="Integrase_catalytic"/>
</dbReference>
<dbReference type="PANTHER" id="PTHR30349:SF41">
    <property type="entry name" value="INTEGRASE_RECOMBINASE PROTEIN MJ0367-RELATED"/>
    <property type="match status" value="1"/>
</dbReference>
<dbReference type="InterPro" id="IPR011010">
    <property type="entry name" value="DNA_brk_join_enz"/>
</dbReference>
<evidence type="ECO:0000256" key="5">
    <source>
        <dbReference type="PROSITE-ProRule" id="PRU01248"/>
    </source>
</evidence>
<protein>
    <submittedName>
        <fullName evidence="8">Tyrosine-type recombinase/integrase</fullName>
    </submittedName>
</protein>
<evidence type="ECO:0000313" key="9">
    <source>
        <dbReference type="Proteomes" id="UP000663570"/>
    </source>
</evidence>
<dbReference type="Pfam" id="PF00589">
    <property type="entry name" value="Phage_integrase"/>
    <property type="match status" value="1"/>
</dbReference>
<gene>
    <name evidence="8" type="ORF">JY500_05950</name>
</gene>
<keyword evidence="2" id="KW-0229">DNA integration</keyword>
<keyword evidence="9" id="KW-1185">Reference proteome</keyword>
<evidence type="ECO:0000256" key="3">
    <source>
        <dbReference type="ARBA" id="ARBA00023125"/>
    </source>
</evidence>
<dbReference type="InterPro" id="IPR010998">
    <property type="entry name" value="Integrase_recombinase_N"/>
</dbReference>